<reference evidence="4" key="1">
    <citation type="journal article" date="2013" name="Genetics">
        <title>The draft genome and transcriptome of Panagrellus redivivus are shaped by the harsh demands of a free-living lifestyle.</title>
        <authorList>
            <person name="Srinivasan J."/>
            <person name="Dillman A.R."/>
            <person name="Macchietto M.G."/>
            <person name="Heikkinen L."/>
            <person name="Lakso M."/>
            <person name="Fracchia K.M."/>
            <person name="Antoshechkin I."/>
            <person name="Mortazavi A."/>
            <person name="Wong G."/>
            <person name="Sternberg P.W."/>
        </authorList>
    </citation>
    <scope>NUCLEOTIDE SEQUENCE [LARGE SCALE GENOMIC DNA]</scope>
    <source>
        <strain evidence="4">MT8872</strain>
    </source>
</reference>
<keyword evidence="3" id="KW-0539">Nucleus</keyword>
<comment type="similarity">
    <text evidence="2">Belongs to the Integrator subunit 2 family.</text>
</comment>
<sequence length="1028" mass="117396">MASGNPVYLSIINGTITNDIRNYPKAQVQPFLPYLLTLTFSDRNDLSPALDALRGGLIEHYLGNTLCQYFELDYTEIFAELSKFDEDKTIHFPRASFHSLEPKDKVVYICKELLALSHQFSTRMSATERRDFEPFDQDLLRDEVVGIITVACQRMGQLISLSKFVCFLLYFRHGAQLIKQLVMNQPHNLEQTLTLFRSLNFGHDSPPTHVRNDAIFELLQLDQSTSRFHLRYFLESEDHFVVANRLLCSDLVDDDLFITTGASLFSQTDDKFLKFLVKAPEFEVDKVYKRLYAIAKDLPNTANDTSVNISIFAVQFLVSRIFRNTRACSVRFLLEFIASRETDNDGYLMSLVCVFITTFAVGHITDIVDIETAKNFFEKLRVISTTKTDSLTSFNEFLLLLAIHFQSGSEDEVKKLLGSSLGCQITCPNKNFHEIGRLFLKYVVTERDIAEIAARIEVTPRLSQHIHGHLPVHCIDYLLNNQAFSKHSISIESWVQRQLLECRAPIHPVMVNVIRKYALSCVPVSNTRNYNTRIDEKFFITLFSKNVFTDANPTPYLLAFYYIAVFNSYAGVVSTQSLSYKKKPYSQELIDLIPIRKLLALLDETPEQFSALRNPLMILVADNLGRFANGLDDAVGASKDASQMGSYSNPNLLSEFTAAVSSFHLEHLQSTLSKIAKLPNTELTAFIEPFVKASHKLLDVPHPPKKLIRAMHETWLCIECVVPQRLYEETLKVWFSTGDEGVRNATVDHAFMVAEPSRVFRVDERILKRPSHFRLLIPMLDFYLLAAHNEQKVIREKHVLKLYGNRPFSQRAINEVIAMQASFAEAQCCATVQLLLEICDEEINPTPELREIRQIAFAHIHKMFLVHPHLIHTVHLQGYPIKYIPLVVEHVPACYAIIDRLEDLLRYRNLSRRIFTVTLIAHLLNKFTVTLFTKLTLYIHAFIVHETEQLDNAEKIVFIYNVLPALEIIAKRLPFMKDPVLDVVKKGVAIAQCRAAIQRSLTAGRRGAERILINEGKAAIARLNEAVD</sequence>
<evidence type="ECO:0000256" key="2">
    <source>
        <dbReference type="ARBA" id="ARBA00006705"/>
    </source>
</evidence>
<dbReference type="AlphaFoldDB" id="A0A7E4V1K4"/>
<organism evidence="4 5">
    <name type="scientific">Panagrellus redivivus</name>
    <name type="common">Microworm</name>
    <dbReference type="NCBI Taxonomy" id="6233"/>
    <lineage>
        <taxon>Eukaryota</taxon>
        <taxon>Metazoa</taxon>
        <taxon>Ecdysozoa</taxon>
        <taxon>Nematoda</taxon>
        <taxon>Chromadorea</taxon>
        <taxon>Rhabditida</taxon>
        <taxon>Tylenchina</taxon>
        <taxon>Panagrolaimomorpha</taxon>
        <taxon>Panagrolaimoidea</taxon>
        <taxon>Panagrolaimidae</taxon>
        <taxon>Panagrellus</taxon>
    </lineage>
</organism>
<dbReference type="PRINTS" id="PR02105">
    <property type="entry name" value="INTSUBUNIT2"/>
</dbReference>
<proteinExistence type="inferred from homology"/>
<evidence type="ECO:0000313" key="4">
    <source>
        <dbReference type="Proteomes" id="UP000492821"/>
    </source>
</evidence>
<name>A0A7E4V1K4_PANRE</name>
<accession>A0A7E4V1K4</accession>
<dbReference type="PANTHER" id="PTHR28608">
    <property type="entry name" value="INTEGRATOR COMPLEX SUBUNIT 2"/>
    <property type="match status" value="1"/>
</dbReference>
<dbReference type="PANTHER" id="PTHR28608:SF1">
    <property type="entry name" value="INTEGRATOR COMPLEX SUBUNIT 2"/>
    <property type="match status" value="1"/>
</dbReference>
<evidence type="ECO:0000256" key="1">
    <source>
        <dbReference type="ARBA" id="ARBA00004123"/>
    </source>
</evidence>
<dbReference type="InterPro" id="IPR029321">
    <property type="entry name" value="INTS2"/>
</dbReference>
<dbReference type="WBParaSite" id="Pan_g15462.t2">
    <property type="protein sequence ID" value="Pan_g15462.t2"/>
    <property type="gene ID" value="Pan_g15462"/>
</dbReference>
<dbReference type="GO" id="GO:0034472">
    <property type="term" value="P:snRNA 3'-end processing"/>
    <property type="evidence" value="ECO:0007669"/>
    <property type="project" value="TreeGrafter"/>
</dbReference>
<dbReference type="Pfam" id="PF14750">
    <property type="entry name" value="INTS2"/>
    <property type="match status" value="2"/>
</dbReference>
<evidence type="ECO:0000313" key="5">
    <source>
        <dbReference type="WBParaSite" id="Pan_g15462.t2"/>
    </source>
</evidence>
<reference evidence="5" key="2">
    <citation type="submission" date="2020-10" db="UniProtKB">
        <authorList>
            <consortium name="WormBaseParasite"/>
        </authorList>
    </citation>
    <scope>IDENTIFICATION</scope>
</reference>
<comment type="subcellular location">
    <subcellularLocation>
        <location evidence="1">Nucleus</location>
    </subcellularLocation>
</comment>
<keyword evidence="4" id="KW-1185">Reference proteome</keyword>
<dbReference type="GO" id="GO:0032039">
    <property type="term" value="C:integrator complex"/>
    <property type="evidence" value="ECO:0007669"/>
    <property type="project" value="InterPro"/>
</dbReference>
<protein>
    <submittedName>
        <fullName evidence="5">Mediator complex subunit 23</fullName>
    </submittedName>
</protein>
<evidence type="ECO:0000256" key="3">
    <source>
        <dbReference type="ARBA" id="ARBA00023242"/>
    </source>
</evidence>
<dbReference type="InterPro" id="IPR026236">
    <property type="entry name" value="Int2_metazoa"/>
</dbReference>
<dbReference type="Proteomes" id="UP000492821">
    <property type="component" value="Unassembled WGS sequence"/>
</dbReference>